<dbReference type="Gene3D" id="3.90.180.10">
    <property type="entry name" value="Medium-chain alcohol dehydrogenases, catalytic domain"/>
    <property type="match status" value="1"/>
</dbReference>
<dbReference type="RefSeq" id="WP_194452740.1">
    <property type="nucleotide sequence ID" value="NZ_CP063849.1"/>
</dbReference>
<dbReference type="InterPro" id="IPR011032">
    <property type="entry name" value="GroES-like_sf"/>
</dbReference>
<feature type="domain" description="Enoyl reductase (ER)" evidence="5">
    <location>
        <begin position="12"/>
        <end position="344"/>
    </location>
</feature>
<evidence type="ECO:0000259" key="5">
    <source>
        <dbReference type="SMART" id="SM00829"/>
    </source>
</evidence>
<dbReference type="InterPro" id="IPR020843">
    <property type="entry name" value="ER"/>
</dbReference>
<keyword evidence="3" id="KW-0560">Oxidoreductase</keyword>
<reference evidence="6 7" key="1">
    <citation type="submission" date="2020-10" db="EMBL/GenBank/DDBJ databases">
        <title>Complete genome sequence of Paludibaculum fermentans P105T, a facultatively anaerobic acidobacterium capable of dissimilatory Fe(III) reduction.</title>
        <authorList>
            <person name="Dedysh S.N."/>
            <person name="Beletsky A.V."/>
            <person name="Kulichevskaya I.S."/>
            <person name="Mardanov A.V."/>
            <person name="Ravin N.V."/>
        </authorList>
    </citation>
    <scope>NUCLEOTIDE SEQUENCE [LARGE SCALE GENOMIC DNA]</scope>
    <source>
        <strain evidence="6 7">P105</strain>
    </source>
</reference>
<dbReference type="GO" id="GO:0008270">
    <property type="term" value="F:zinc ion binding"/>
    <property type="evidence" value="ECO:0007669"/>
    <property type="project" value="InterPro"/>
</dbReference>
<dbReference type="SMART" id="SM00829">
    <property type="entry name" value="PKS_ER"/>
    <property type="match status" value="1"/>
</dbReference>
<dbReference type="SUPFAM" id="SSF51735">
    <property type="entry name" value="NAD(P)-binding Rossmann-fold domains"/>
    <property type="match status" value="1"/>
</dbReference>
<evidence type="ECO:0000256" key="2">
    <source>
        <dbReference type="ARBA" id="ARBA00022833"/>
    </source>
</evidence>
<dbReference type="Pfam" id="PF08240">
    <property type="entry name" value="ADH_N"/>
    <property type="match status" value="1"/>
</dbReference>
<keyword evidence="2 4" id="KW-0862">Zinc</keyword>
<dbReference type="PANTHER" id="PTHR43401:SF2">
    <property type="entry name" value="L-THREONINE 3-DEHYDROGENASE"/>
    <property type="match status" value="1"/>
</dbReference>
<dbReference type="GO" id="GO:0016616">
    <property type="term" value="F:oxidoreductase activity, acting on the CH-OH group of donors, NAD or NADP as acceptor"/>
    <property type="evidence" value="ECO:0007669"/>
    <property type="project" value="UniProtKB-ARBA"/>
</dbReference>
<dbReference type="InterPro" id="IPR013154">
    <property type="entry name" value="ADH-like_N"/>
</dbReference>
<evidence type="ECO:0000256" key="3">
    <source>
        <dbReference type="ARBA" id="ARBA00023002"/>
    </source>
</evidence>
<comment type="cofactor">
    <cofactor evidence="4">
        <name>Zn(2+)</name>
        <dbReference type="ChEBI" id="CHEBI:29105"/>
    </cofactor>
</comment>
<dbReference type="Gene3D" id="3.40.50.720">
    <property type="entry name" value="NAD(P)-binding Rossmann-like Domain"/>
    <property type="match status" value="1"/>
</dbReference>
<keyword evidence="7" id="KW-1185">Reference proteome</keyword>
<gene>
    <name evidence="6" type="ORF">IRI77_14405</name>
</gene>
<evidence type="ECO:0000313" key="6">
    <source>
        <dbReference type="EMBL" id="QOY91085.1"/>
    </source>
</evidence>
<dbReference type="InterPro" id="IPR036291">
    <property type="entry name" value="NAD(P)-bd_dom_sf"/>
</dbReference>
<organism evidence="6 7">
    <name type="scientific">Paludibaculum fermentans</name>
    <dbReference type="NCBI Taxonomy" id="1473598"/>
    <lineage>
        <taxon>Bacteria</taxon>
        <taxon>Pseudomonadati</taxon>
        <taxon>Acidobacteriota</taxon>
        <taxon>Terriglobia</taxon>
        <taxon>Bryobacterales</taxon>
        <taxon>Bryobacteraceae</taxon>
        <taxon>Paludibaculum</taxon>
    </lineage>
</organism>
<dbReference type="AlphaFoldDB" id="A0A7S7NWI0"/>
<name>A0A7S7NWI0_PALFE</name>
<dbReference type="PROSITE" id="PS00059">
    <property type="entry name" value="ADH_ZINC"/>
    <property type="match status" value="1"/>
</dbReference>
<keyword evidence="1 4" id="KW-0479">Metal-binding</keyword>
<dbReference type="PANTHER" id="PTHR43401">
    <property type="entry name" value="L-THREONINE 3-DEHYDROGENASE"/>
    <property type="match status" value="1"/>
</dbReference>
<protein>
    <submittedName>
        <fullName evidence="6">Zinc-binding dehydrogenase</fullName>
    </submittedName>
</protein>
<dbReference type="Proteomes" id="UP000593892">
    <property type="component" value="Chromosome"/>
</dbReference>
<evidence type="ECO:0000256" key="4">
    <source>
        <dbReference type="RuleBase" id="RU361277"/>
    </source>
</evidence>
<dbReference type="KEGG" id="pfer:IRI77_14405"/>
<accession>A0A7S7NWI0</accession>
<sequence length="346" mass="38170">MNKQMMAAVLYGREQVRVEQVSVPQIEKGDVLVRVRAALTCGTDVKVFRRGYHAKMIVPPALFGHELAGDIVAVGEHVEGFHAGQRVVAANSAPCLNCFYCRKGLENLCEDLLFNNGAYAEFIRIPARIVQRNLYEIPGHLGYPDAALIEPLACVLKGLEETHVRPGDNVVVIGQGPIGLMFVRLAKVYGARVIALGRRTSQLDRALRMGAHDALLNTDAEDVMRQVRGLTGGYGADVVIEAVGNPETWELAVRLLRRGGTAQFFGGCPSDTRIMLETQVLHYSEIKCVASFHHTPSYIRKALDIVSRGDITARDFVNREEPLTNLLEVMRHLMSHNGHMKTAIIP</sequence>
<comment type="similarity">
    <text evidence="4">Belongs to the zinc-containing alcohol dehydrogenase family.</text>
</comment>
<evidence type="ECO:0000256" key="1">
    <source>
        <dbReference type="ARBA" id="ARBA00022723"/>
    </source>
</evidence>
<dbReference type="EMBL" id="CP063849">
    <property type="protein sequence ID" value="QOY91085.1"/>
    <property type="molecule type" value="Genomic_DNA"/>
</dbReference>
<dbReference type="Pfam" id="PF00107">
    <property type="entry name" value="ADH_zinc_N"/>
    <property type="match status" value="1"/>
</dbReference>
<evidence type="ECO:0000313" key="7">
    <source>
        <dbReference type="Proteomes" id="UP000593892"/>
    </source>
</evidence>
<dbReference type="InterPro" id="IPR013149">
    <property type="entry name" value="ADH-like_C"/>
</dbReference>
<dbReference type="InterPro" id="IPR050129">
    <property type="entry name" value="Zn_alcohol_dh"/>
</dbReference>
<dbReference type="SUPFAM" id="SSF50129">
    <property type="entry name" value="GroES-like"/>
    <property type="match status" value="1"/>
</dbReference>
<proteinExistence type="inferred from homology"/>
<dbReference type="InterPro" id="IPR002328">
    <property type="entry name" value="ADH_Zn_CS"/>
</dbReference>